<dbReference type="Proteomes" id="UP001148203">
    <property type="component" value="Unassembled WGS sequence"/>
</dbReference>
<dbReference type="NCBIfam" id="TIGR03352">
    <property type="entry name" value="VI_chp_3"/>
    <property type="match status" value="1"/>
</dbReference>
<dbReference type="EMBL" id="JAMDGY010000113">
    <property type="protein sequence ID" value="MDD0993904.1"/>
    <property type="molecule type" value="Genomic_DNA"/>
</dbReference>
<dbReference type="Gene3D" id="2.60.40.4150">
    <property type="entry name" value="Type VI secretion system, lipoprotein SciN"/>
    <property type="match status" value="1"/>
</dbReference>
<accession>A0ABT5P0P7</accession>
<comment type="caution">
    <text evidence="1">The sequence shown here is derived from an EMBL/GenBank/DDBJ whole genome shotgun (WGS) entry which is preliminary data.</text>
</comment>
<evidence type="ECO:0000313" key="1">
    <source>
        <dbReference type="EMBL" id="MDD0993904.1"/>
    </source>
</evidence>
<dbReference type="RefSeq" id="WP_273909273.1">
    <property type="nucleotide sequence ID" value="NZ_JAMDGX010000010.1"/>
</dbReference>
<keyword evidence="2" id="KW-1185">Reference proteome</keyword>
<organism evidence="1 2">
    <name type="scientific">Pseudomonas fontis</name>
    <dbReference type="NCBI Taxonomy" id="2942633"/>
    <lineage>
        <taxon>Bacteria</taxon>
        <taxon>Pseudomonadati</taxon>
        <taxon>Pseudomonadota</taxon>
        <taxon>Gammaproteobacteria</taxon>
        <taxon>Pseudomonadales</taxon>
        <taxon>Pseudomonadaceae</taxon>
        <taxon>Pseudomonas</taxon>
    </lineage>
</organism>
<proteinExistence type="predicted"/>
<dbReference type="InterPro" id="IPR038706">
    <property type="entry name" value="Type_VI_SciN-like_sf"/>
</dbReference>
<dbReference type="Pfam" id="PF12790">
    <property type="entry name" value="T6SS-SciN"/>
    <property type="match status" value="1"/>
</dbReference>
<dbReference type="PANTHER" id="PTHR37625">
    <property type="entry name" value="OUTER MEMBRANE LIPOPROTEIN-RELATED"/>
    <property type="match status" value="1"/>
</dbReference>
<protein>
    <submittedName>
        <fullName evidence="1">Type VI secretion system lipoprotein TssJ</fullName>
    </submittedName>
</protein>
<dbReference type="PANTHER" id="PTHR37625:SF5">
    <property type="entry name" value="LIPOPROTEIN"/>
    <property type="match status" value="1"/>
</dbReference>
<name>A0ABT5P0P7_9PSED</name>
<dbReference type="InterPro" id="IPR017734">
    <property type="entry name" value="T6SS_SciN"/>
</dbReference>
<reference evidence="1 2" key="1">
    <citation type="submission" date="2022-05" db="EMBL/GenBank/DDBJ databases">
        <title>Novel Pseudomonas spp. Isolated from a Rainbow Trout Aquaculture Facility.</title>
        <authorList>
            <person name="Testerman T."/>
            <person name="Graf J."/>
        </authorList>
    </citation>
    <scope>NUCLEOTIDE SEQUENCE [LARGE SCALE GENOMIC DNA]</scope>
    <source>
        <strain evidence="1 2">ID681</strain>
    </source>
</reference>
<sequence length="262" mass="28200">MSPHLYWFLLPLLVTLGGCTTLGKMNQVLMNPSITVGEPSDQPTQIALSLSASSLLNGNPSSVVAPLSVNPLDTLPTPYAVSISATDPHALTGKLQALLGYLQAEFPAMSPVPAEPSEIVAQSPIPPGDLGEYEDAGVQLSLPAPTQAPNAQLATPIAVKILQLRDDSLLLNATFAALEQAPDKALRSTYVRDDDYLLTPGQFKFIPFEAIDPSTRFIAVIADFHDQQDAIWKQSLRIEPRGRKVALAVQVEEKQVLLKEES</sequence>
<keyword evidence="1" id="KW-0449">Lipoprotein</keyword>
<gene>
    <name evidence="1" type="primary">tssJ</name>
    <name evidence="1" type="ORF">M5G11_25590</name>
</gene>
<evidence type="ECO:0000313" key="2">
    <source>
        <dbReference type="Proteomes" id="UP001148203"/>
    </source>
</evidence>